<keyword evidence="3" id="KW-0804">Transcription</keyword>
<keyword evidence="1" id="KW-0805">Transcription regulation</keyword>
<dbReference type="SUPFAM" id="SSF51182">
    <property type="entry name" value="RmlC-like cupins"/>
    <property type="match status" value="1"/>
</dbReference>
<dbReference type="PANTHER" id="PTHR43280">
    <property type="entry name" value="ARAC-FAMILY TRANSCRIPTIONAL REGULATOR"/>
    <property type="match status" value="1"/>
</dbReference>
<dbReference type="GO" id="GO:0003700">
    <property type="term" value="F:DNA-binding transcription factor activity"/>
    <property type="evidence" value="ECO:0007669"/>
    <property type="project" value="InterPro"/>
</dbReference>
<keyword evidence="6" id="KW-1185">Reference proteome</keyword>
<comment type="caution">
    <text evidence="5">The sequence shown here is derived from an EMBL/GenBank/DDBJ whole genome shotgun (WGS) entry which is preliminary data.</text>
</comment>
<dbReference type="Gene3D" id="1.10.10.60">
    <property type="entry name" value="Homeodomain-like"/>
    <property type="match status" value="1"/>
</dbReference>
<dbReference type="CDD" id="cd06999">
    <property type="entry name" value="cupin_HpaA-like_N"/>
    <property type="match status" value="1"/>
</dbReference>
<sequence>MSNSKQIINFKGLYGDNHYPLLPDFIHHESLEVRSKMYDWEINEHLHTDLCQIFMIESGSGVLISEQNEVAIEGPCLIMIPTNTLHGFAFEPSIIGEVLTFSENFLETLFKNSPKILLELNHLKYLQFDNDPSIFEQIKNYKSLILKELYEENLEKQTVVQSLFTLFFISIYRFSFSLKNTISASDNRTLMYFQAFQKHIKRTIQETKSISEYAKELNITTVHLNRICNALVQKSALQIVQDYLIAEAKKYLLNTNYSISEVSYLLNFKDPAYFTRLFKKQTGVSPSEFKKI</sequence>
<reference evidence="5" key="2">
    <citation type="submission" date="2020-09" db="EMBL/GenBank/DDBJ databases">
        <authorList>
            <person name="Sun Q."/>
            <person name="Zhou Y."/>
        </authorList>
    </citation>
    <scope>NUCLEOTIDE SEQUENCE</scope>
    <source>
        <strain evidence="5">CGMCC 1.15958</strain>
    </source>
</reference>
<organism evidence="5 6">
    <name type="scientific">Emticicia aquatilis</name>
    <dbReference type="NCBI Taxonomy" id="1537369"/>
    <lineage>
        <taxon>Bacteria</taxon>
        <taxon>Pseudomonadati</taxon>
        <taxon>Bacteroidota</taxon>
        <taxon>Cytophagia</taxon>
        <taxon>Cytophagales</taxon>
        <taxon>Leadbetterellaceae</taxon>
        <taxon>Emticicia</taxon>
    </lineage>
</organism>
<dbReference type="InterPro" id="IPR047264">
    <property type="entry name" value="Cupin_HpaA-like_N"/>
</dbReference>
<evidence type="ECO:0000313" key="6">
    <source>
        <dbReference type="Proteomes" id="UP000609064"/>
    </source>
</evidence>
<evidence type="ECO:0000256" key="1">
    <source>
        <dbReference type="ARBA" id="ARBA00023015"/>
    </source>
</evidence>
<dbReference type="PANTHER" id="PTHR43280:SF32">
    <property type="entry name" value="TRANSCRIPTIONAL REGULATORY PROTEIN"/>
    <property type="match status" value="1"/>
</dbReference>
<proteinExistence type="predicted"/>
<accession>A0A917DXN5</accession>
<dbReference type="InterPro" id="IPR009057">
    <property type="entry name" value="Homeodomain-like_sf"/>
</dbReference>
<dbReference type="PROSITE" id="PS01124">
    <property type="entry name" value="HTH_ARAC_FAMILY_2"/>
    <property type="match status" value="1"/>
</dbReference>
<dbReference type="Pfam" id="PF12833">
    <property type="entry name" value="HTH_18"/>
    <property type="match status" value="1"/>
</dbReference>
<dbReference type="SMART" id="SM00342">
    <property type="entry name" value="HTH_ARAC"/>
    <property type="match status" value="1"/>
</dbReference>
<dbReference type="AlphaFoldDB" id="A0A917DXN5"/>
<dbReference type="GO" id="GO:0043565">
    <property type="term" value="F:sequence-specific DNA binding"/>
    <property type="evidence" value="ECO:0007669"/>
    <property type="project" value="InterPro"/>
</dbReference>
<dbReference type="InterPro" id="IPR020449">
    <property type="entry name" value="Tscrpt_reg_AraC-type_HTH"/>
</dbReference>
<keyword evidence="2" id="KW-0238">DNA-binding</keyword>
<evidence type="ECO:0000313" key="5">
    <source>
        <dbReference type="EMBL" id="GGD76498.1"/>
    </source>
</evidence>
<gene>
    <name evidence="5" type="primary">hpaA</name>
    <name evidence="5" type="ORF">GCM10011514_45570</name>
</gene>
<dbReference type="EMBL" id="BMKK01000012">
    <property type="protein sequence ID" value="GGD76498.1"/>
    <property type="molecule type" value="Genomic_DNA"/>
</dbReference>
<evidence type="ECO:0000256" key="3">
    <source>
        <dbReference type="ARBA" id="ARBA00023163"/>
    </source>
</evidence>
<evidence type="ECO:0000256" key="2">
    <source>
        <dbReference type="ARBA" id="ARBA00023125"/>
    </source>
</evidence>
<dbReference type="SUPFAM" id="SSF46689">
    <property type="entry name" value="Homeodomain-like"/>
    <property type="match status" value="1"/>
</dbReference>
<name>A0A917DXN5_9BACT</name>
<dbReference type="Proteomes" id="UP000609064">
    <property type="component" value="Unassembled WGS sequence"/>
</dbReference>
<feature type="domain" description="HTH araC/xylS-type" evidence="4">
    <location>
        <begin position="194"/>
        <end position="292"/>
    </location>
</feature>
<protein>
    <submittedName>
        <fullName evidence="5">4-hydroxyphenylacetate catabolism regulatory protein HpaA</fullName>
    </submittedName>
</protein>
<reference evidence="5" key="1">
    <citation type="journal article" date="2014" name="Int. J. Syst. Evol. Microbiol.">
        <title>Complete genome sequence of Corynebacterium casei LMG S-19264T (=DSM 44701T), isolated from a smear-ripened cheese.</title>
        <authorList>
            <consortium name="US DOE Joint Genome Institute (JGI-PGF)"/>
            <person name="Walter F."/>
            <person name="Albersmeier A."/>
            <person name="Kalinowski J."/>
            <person name="Ruckert C."/>
        </authorList>
    </citation>
    <scope>NUCLEOTIDE SEQUENCE</scope>
    <source>
        <strain evidence="5">CGMCC 1.15958</strain>
    </source>
</reference>
<evidence type="ECO:0000259" key="4">
    <source>
        <dbReference type="PROSITE" id="PS01124"/>
    </source>
</evidence>
<dbReference type="PRINTS" id="PR00032">
    <property type="entry name" value="HTHARAC"/>
</dbReference>
<dbReference type="RefSeq" id="WP_188769792.1">
    <property type="nucleotide sequence ID" value="NZ_BMKK01000012.1"/>
</dbReference>
<dbReference type="InterPro" id="IPR018060">
    <property type="entry name" value="HTH_AraC"/>
</dbReference>
<dbReference type="InterPro" id="IPR011051">
    <property type="entry name" value="RmlC_Cupin_sf"/>
</dbReference>